<dbReference type="KEGG" id="asd:AS9A_2734"/>
<proteinExistence type="predicted"/>
<gene>
    <name evidence="2" type="ordered locus">AS9A_2734</name>
</gene>
<dbReference type="Proteomes" id="UP000009235">
    <property type="component" value="Chromosome"/>
</dbReference>
<dbReference type="HOGENOM" id="CLU_920222_0_0_11"/>
<evidence type="ECO:0000313" key="2">
    <source>
        <dbReference type="EMBL" id="AEF41181.1"/>
    </source>
</evidence>
<dbReference type="OrthoDB" id="9821253at2"/>
<feature type="transmembrane region" description="Helical" evidence="1">
    <location>
        <begin position="114"/>
        <end position="135"/>
    </location>
</feature>
<accession>F6EI74</accession>
<keyword evidence="1" id="KW-0472">Membrane</keyword>
<evidence type="ECO:0000256" key="1">
    <source>
        <dbReference type="SAM" id="Phobius"/>
    </source>
</evidence>
<dbReference type="RefSeq" id="WP_013807530.1">
    <property type="nucleotide sequence ID" value="NC_015564.1"/>
</dbReference>
<evidence type="ECO:0000313" key="3">
    <source>
        <dbReference type="Proteomes" id="UP000009235"/>
    </source>
</evidence>
<dbReference type="STRING" id="443218.AS9A_2734"/>
<dbReference type="eggNOG" id="ENOG5030NQR">
    <property type="taxonomic scope" value="Bacteria"/>
</dbReference>
<sequence length="302" mass="31318">MTRQATAIAASALALALGFSVDGAIGWLLVASGLAAAMACAFASQALAPGVRAPWQLLALGQLLNGLGNMVIAFDAQRWVDSPDWVSAVSFNFATIFTVLGVAGLALKPVASQLVPAGVDLFAITGCALALGVMWNVDEFLGDADGEVDSLLDLMGFLAVVVQFAGLAFAPIVWFAQAKGRRTANRLVVLALVAATFGDTEMMIEFFDLSFTVVASMWLSSSLLLLIAATFIGDASPPVRWVSGQLLARLTLAFAIATLASLPFRPMPGGIVGVVIVVALAAVLIGRLLVAAVRSDTEHEVS</sequence>
<keyword evidence="1" id="KW-1133">Transmembrane helix</keyword>
<reference evidence="2 3" key="1">
    <citation type="journal article" date="2011" name="J. Bacteriol.">
        <title>Complete genome sequence of Amycolicicoccus subflavus DQS3-9A1T, an actinomycete isolated from crude oil-polluted soil.</title>
        <authorList>
            <person name="Cai M."/>
            <person name="Chen W.M."/>
            <person name="Nie Y."/>
            <person name="Chi C.Q."/>
            <person name="Wang Y.N."/>
            <person name="Tang Y.Q."/>
            <person name="Li G.Y."/>
            <person name="Wu X.L."/>
        </authorList>
    </citation>
    <scope>NUCLEOTIDE SEQUENCE [LARGE SCALE GENOMIC DNA]</scope>
    <source>
        <strain evidence="3">DSM 45089 / DQS3-9A1</strain>
    </source>
</reference>
<feature type="transmembrane region" description="Helical" evidence="1">
    <location>
        <begin position="155"/>
        <end position="175"/>
    </location>
</feature>
<feature type="transmembrane region" description="Helical" evidence="1">
    <location>
        <begin position="246"/>
        <end position="264"/>
    </location>
</feature>
<organism evidence="2 3">
    <name type="scientific">Hoyosella subflava (strain DSM 45089 / JCM 17490 / NBRC 109087 / DQS3-9A1)</name>
    <name type="common">Amycolicicoccus subflavus</name>
    <dbReference type="NCBI Taxonomy" id="443218"/>
    <lineage>
        <taxon>Bacteria</taxon>
        <taxon>Bacillati</taxon>
        <taxon>Actinomycetota</taxon>
        <taxon>Actinomycetes</taxon>
        <taxon>Mycobacteriales</taxon>
        <taxon>Hoyosellaceae</taxon>
        <taxon>Hoyosella</taxon>
    </lineage>
</organism>
<name>F6EI74_HOYSD</name>
<dbReference type="AlphaFoldDB" id="F6EI74"/>
<feature type="transmembrane region" description="Helical" evidence="1">
    <location>
        <begin position="270"/>
        <end position="290"/>
    </location>
</feature>
<keyword evidence="3" id="KW-1185">Reference proteome</keyword>
<feature type="transmembrane region" description="Helical" evidence="1">
    <location>
        <begin position="213"/>
        <end position="234"/>
    </location>
</feature>
<feature type="transmembrane region" description="Helical" evidence="1">
    <location>
        <begin position="86"/>
        <end position="107"/>
    </location>
</feature>
<keyword evidence="1" id="KW-0812">Transmembrane</keyword>
<protein>
    <submittedName>
        <fullName evidence="2">Uncharacterized protein</fullName>
    </submittedName>
</protein>
<dbReference type="EMBL" id="CP002786">
    <property type="protein sequence ID" value="AEF41181.1"/>
    <property type="molecule type" value="Genomic_DNA"/>
</dbReference>